<organism evidence="7 8">
    <name type="scientific">Brevundimonas subvibrioides</name>
    <dbReference type="NCBI Taxonomy" id="74313"/>
    <lineage>
        <taxon>Bacteria</taxon>
        <taxon>Pseudomonadati</taxon>
        <taxon>Pseudomonadota</taxon>
        <taxon>Alphaproteobacteria</taxon>
        <taxon>Caulobacterales</taxon>
        <taxon>Caulobacteraceae</taxon>
        <taxon>Brevundimonas</taxon>
    </lineage>
</organism>
<sequence length="553" mass="61716">MQTPAANTLFYGDNLSILREHIADDSVDLIYLDPPFNSNANYNVLFRAPGGEQSQSQIEAFEDTWHWNVSAERAYAEVLQSGTSDAANMLAAMRSFLGTNDMMAYLAMMAVRLIELHRVLKPTGSLYLHCDPTASHYLKLLLDAVFGPTNYRNEIIWKRQTAHSDATNKFSDVSDVILFYAKSPLFKFKPVHVAHDPAYLTKFYRHDDADGRGPYQLDNTTSPNPRPNMMYEWMGYPFPSKGWRYERKTMQRLHDEGRLHYPVFKDGTPDYSKRIRLKRYLSEQTGSIVTNVWTDINPLHAGSAERLGYPTQKPLALLERILAASSNEGDVVLDPFCGCGTTVHAAQKMGRRWIGIDVTHLAVGLIQRRLRDAFPLAEFQVLGTPRDLGAARALAEADKHQFQLWALSMIDNAVPYKGGRKGADGGVDGYVYFQVTTDRGEGKGNRTDTGKAIVSIKGGGVTDSQVKDLITTVDHEGAQMGLFVTLLPPTKPMVTRAAAGGFYEAGGRTYPKVQILTIEQLFDGKRPEMPWLDPSVFKKAKREAGPDKQGTLL</sequence>
<evidence type="ECO:0000313" key="7">
    <source>
        <dbReference type="EMBL" id="OYX30856.1"/>
    </source>
</evidence>
<dbReference type="SUPFAM" id="SSF53335">
    <property type="entry name" value="S-adenosyl-L-methionine-dependent methyltransferases"/>
    <property type="match status" value="1"/>
</dbReference>
<keyword evidence="4 7" id="KW-0808">Transferase</keyword>
<dbReference type="Proteomes" id="UP000215595">
    <property type="component" value="Unassembled WGS sequence"/>
</dbReference>
<dbReference type="EMBL" id="NCEB01000038">
    <property type="protein sequence ID" value="OYX30856.1"/>
    <property type="molecule type" value="Genomic_DNA"/>
</dbReference>
<comment type="catalytic activity">
    <reaction evidence="5">
        <text>a 2'-deoxyadenosine in DNA + S-adenosyl-L-methionine = an N(6)-methyl-2'-deoxyadenosine in DNA + S-adenosyl-L-homocysteine + H(+)</text>
        <dbReference type="Rhea" id="RHEA:15197"/>
        <dbReference type="Rhea" id="RHEA-COMP:12418"/>
        <dbReference type="Rhea" id="RHEA-COMP:12419"/>
        <dbReference type="ChEBI" id="CHEBI:15378"/>
        <dbReference type="ChEBI" id="CHEBI:57856"/>
        <dbReference type="ChEBI" id="CHEBI:59789"/>
        <dbReference type="ChEBI" id="CHEBI:90615"/>
        <dbReference type="ChEBI" id="CHEBI:90616"/>
        <dbReference type="EC" id="2.1.1.72"/>
    </reaction>
</comment>
<dbReference type="PANTHER" id="PTHR13370:SF3">
    <property type="entry name" value="TRNA (GUANINE(10)-N2)-METHYLTRANSFERASE HOMOLOG"/>
    <property type="match status" value="1"/>
</dbReference>
<evidence type="ECO:0000256" key="2">
    <source>
        <dbReference type="ARBA" id="ARBA00011900"/>
    </source>
</evidence>
<reference evidence="7 8" key="1">
    <citation type="submission" date="2017-03" db="EMBL/GenBank/DDBJ databases">
        <title>Lifting the veil on microbial sulfur biogeochemistry in mining wastewaters.</title>
        <authorList>
            <person name="Kantor R.S."/>
            <person name="Colenbrander Nelson T."/>
            <person name="Marshall S."/>
            <person name="Bennett D."/>
            <person name="Apte S."/>
            <person name="Camacho D."/>
            <person name="Thomas B.C."/>
            <person name="Warren L.A."/>
            <person name="Banfield J.F."/>
        </authorList>
    </citation>
    <scope>NUCLEOTIDE SEQUENCE [LARGE SCALE GENOMIC DNA]</scope>
    <source>
        <strain evidence="7">32-69-9</strain>
    </source>
</reference>
<name>A0A258FEV5_9CAUL</name>
<dbReference type="GO" id="GO:0009007">
    <property type="term" value="F:site-specific DNA-methyltransferase (adenine-specific) activity"/>
    <property type="evidence" value="ECO:0007669"/>
    <property type="project" value="UniProtKB-EC"/>
</dbReference>
<dbReference type="InterPro" id="IPR002052">
    <property type="entry name" value="DNA_methylase_N6_adenine_CS"/>
</dbReference>
<comment type="caution">
    <text evidence="7">The sequence shown here is derived from an EMBL/GenBank/DDBJ whole genome shotgun (WGS) entry which is preliminary data.</text>
</comment>
<dbReference type="GO" id="GO:0008170">
    <property type="term" value="F:N-methyltransferase activity"/>
    <property type="evidence" value="ECO:0007669"/>
    <property type="project" value="InterPro"/>
</dbReference>
<evidence type="ECO:0000259" key="6">
    <source>
        <dbReference type="Pfam" id="PF01555"/>
    </source>
</evidence>
<evidence type="ECO:0000256" key="3">
    <source>
        <dbReference type="ARBA" id="ARBA00022603"/>
    </source>
</evidence>
<comment type="similarity">
    <text evidence="1">Belongs to the N(4)/N(6)-methyltransferase family.</text>
</comment>
<gene>
    <name evidence="7" type="ORF">B7Z01_13525</name>
</gene>
<dbReference type="InterPro" id="IPR029063">
    <property type="entry name" value="SAM-dependent_MTases_sf"/>
</dbReference>
<evidence type="ECO:0000256" key="1">
    <source>
        <dbReference type="ARBA" id="ARBA00006594"/>
    </source>
</evidence>
<evidence type="ECO:0000256" key="4">
    <source>
        <dbReference type="ARBA" id="ARBA00022679"/>
    </source>
</evidence>
<dbReference type="GO" id="GO:0005737">
    <property type="term" value="C:cytoplasm"/>
    <property type="evidence" value="ECO:0007669"/>
    <property type="project" value="TreeGrafter"/>
</dbReference>
<keyword evidence="3 7" id="KW-0489">Methyltransferase</keyword>
<dbReference type="GO" id="GO:0032259">
    <property type="term" value="P:methylation"/>
    <property type="evidence" value="ECO:0007669"/>
    <property type="project" value="UniProtKB-KW"/>
</dbReference>
<dbReference type="Pfam" id="PF01555">
    <property type="entry name" value="N6_N4_Mtase"/>
    <property type="match status" value="1"/>
</dbReference>
<dbReference type="PROSITE" id="PS00092">
    <property type="entry name" value="N6_MTASE"/>
    <property type="match status" value="1"/>
</dbReference>
<dbReference type="InterPro" id="IPR001091">
    <property type="entry name" value="RM_Methyltransferase"/>
</dbReference>
<dbReference type="Gene3D" id="3.40.50.150">
    <property type="entry name" value="Vaccinia Virus protein VP39"/>
    <property type="match status" value="1"/>
</dbReference>
<evidence type="ECO:0000313" key="8">
    <source>
        <dbReference type="Proteomes" id="UP000215595"/>
    </source>
</evidence>
<dbReference type="PANTHER" id="PTHR13370">
    <property type="entry name" value="RNA METHYLASE-RELATED"/>
    <property type="match status" value="1"/>
</dbReference>
<dbReference type="GO" id="GO:0003677">
    <property type="term" value="F:DNA binding"/>
    <property type="evidence" value="ECO:0007669"/>
    <property type="project" value="InterPro"/>
</dbReference>
<accession>A0A258FEV5</accession>
<protein>
    <recommendedName>
        <fullName evidence="2">site-specific DNA-methyltransferase (adenine-specific)</fullName>
        <ecNumber evidence="2">2.1.1.72</ecNumber>
    </recommendedName>
</protein>
<dbReference type="InterPro" id="IPR002941">
    <property type="entry name" value="DNA_methylase_N4/N6"/>
</dbReference>
<feature type="domain" description="DNA methylase N-4/N-6" evidence="6">
    <location>
        <begin position="27"/>
        <end position="360"/>
    </location>
</feature>
<evidence type="ECO:0000256" key="5">
    <source>
        <dbReference type="ARBA" id="ARBA00047942"/>
    </source>
</evidence>
<dbReference type="PRINTS" id="PR00508">
    <property type="entry name" value="S21N4MTFRASE"/>
</dbReference>
<dbReference type="EC" id="2.1.1.72" evidence="2"/>
<proteinExistence type="inferred from homology"/>
<dbReference type="AlphaFoldDB" id="A0A258FEV5"/>